<organism evidence="1">
    <name type="scientific">bioreactor metagenome</name>
    <dbReference type="NCBI Taxonomy" id="1076179"/>
    <lineage>
        <taxon>unclassified sequences</taxon>
        <taxon>metagenomes</taxon>
        <taxon>ecological metagenomes</taxon>
    </lineage>
</organism>
<sequence length="30" mass="3563">MKYYYALTRQTFLADRQGEDGIESLITTMF</sequence>
<reference evidence="1" key="1">
    <citation type="submission" date="2019-08" db="EMBL/GenBank/DDBJ databases">
        <authorList>
            <person name="Kucharzyk K."/>
            <person name="Murdoch R.W."/>
            <person name="Higgins S."/>
            <person name="Loffler F."/>
        </authorList>
    </citation>
    <scope>NUCLEOTIDE SEQUENCE</scope>
</reference>
<gene>
    <name evidence="1" type="ORF">SDC9_53227</name>
</gene>
<comment type="caution">
    <text evidence="1">The sequence shown here is derived from an EMBL/GenBank/DDBJ whole genome shotgun (WGS) entry which is preliminary data.</text>
</comment>
<dbReference type="AlphaFoldDB" id="A0A644WY08"/>
<proteinExistence type="predicted"/>
<evidence type="ECO:0000313" key="1">
    <source>
        <dbReference type="EMBL" id="MPM06924.1"/>
    </source>
</evidence>
<protein>
    <submittedName>
        <fullName evidence="1">Uncharacterized protein</fullName>
    </submittedName>
</protein>
<dbReference type="EMBL" id="VSSQ01001279">
    <property type="protein sequence ID" value="MPM06924.1"/>
    <property type="molecule type" value="Genomic_DNA"/>
</dbReference>
<name>A0A644WY08_9ZZZZ</name>
<accession>A0A644WY08</accession>